<keyword evidence="4" id="KW-0961">Cell wall biogenesis/degradation</keyword>
<dbReference type="GO" id="GO:0005886">
    <property type="term" value="C:plasma membrane"/>
    <property type="evidence" value="ECO:0007669"/>
    <property type="project" value="TreeGrafter"/>
</dbReference>
<evidence type="ECO:0000256" key="3">
    <source>
        <dbReference type="ARBA" id="ARBA00023180"/>
    </source>
</evidence>
<dbReference type="STRING" id="403677.D0P0S7"/>
<dbReference type="GO" id="GO:0005789">
    <property type="term" value="C:endoplasmic reticulum membrane"/>
    <property type="evidence" value="ECO:0007669"/>
    <property type="project" value="TreeGrafter"/>
</dbReference>
<dbReference type="PANTHER" id="PTHR31361">
    <property type="entry name" value="BETA-GLUCAN SYNTHESIS-ASSOCIATED PROTEIN KRE6-RELATED"/>
    <property type="match status" value="1"/>
</dbReference>
<evidence type="ECO:0000256" key="1">
    <source>
        <dbReference type="ARBA" id="ARBA00004370"/>
    </source>
</evidence>
<organism evidence="5 6">
    <name type="scientific">Phytophthora infestans (strain T30-4)</name>
    <name type="common">Potato late blight agent</name>
    <dbReference type="NCBI Taxonomy" id="403677"/>
    <lineage>
        <taxon>Eukaryota</taxon>
        <taxon>Sar</taxon>
        <taxon>Stramenopiles</taxon>
        <taxon>Oomycota</taxon>
        <taxon>Peronosporomycetes</taxon>
        <taxon>Peronosporales</taxon>
        <taxon>Peronosporaceae</taxon>
        <taxon>Phytophthora</taxon>
    </lineage>
</organism>
<protein>
    <submittedName>
        <fullName evidence="5">Uncharacterized protein</fullName>
    </submittedName>
</protein>
<dbReference type="OrthoDB" id="121721at2759"/>
<dbReference type="PANTHER" id="PTHR31361:SF1">
    <property type="entry name" value="BETA-GLUCAN SYNTHESIS-ASSOCIATED PROTEIN KRE6-RELATED"/>
    <property type="match status" value="1"/>
</dbReference>
<dbReference type="VEuPathDB" id="FungiDB:PITG_20106"/>
<comment type="subcellular location">
    <subcellularLocation>
        <location evidence="1">Membrane</location>
    </subcellularLocation>
</comment>
<dbReference type="GO" id="GO:0015926">
    <property type="term" value="F:glucosidase activity"/>
    <property type="evidence" value="ECO:0007669"/>
    <property type="project" value="TreeGrafter"/>
</dbReference>
<reference evidence="6" key="1">
    <citation type="journal article" date="2009" name="Nature">
        <title>Genome sequence and analysis of the Irish potato famine pathogen Phytophthora infestans.</title>
        <authorList>
            <consortium name="The Broad Institute Genome Sequencing Platform"/>
            <person name="Haas B.J."/>
            <person name="Kamoun S."/>
            <person name="Zody M.C."/>
            <person name="Jiang R.H."/>
            <person name="Handsaker R.E."/>
            <person name="Cano L.M."/>
            <person name="Grabherr M."/>
            <person name="Kodira C.D."/>
            <person name="Raffaele S."/>
            <person name="Torto-Alalibo T."/>
            <person name="Bozkurt T.O."/>
            <person name="Ah-Fong A.M."/>
            <person name="Alvarado L."/>
            <person name="Anderson V.L."/>
            <person name="Armstrong M.R."/>
            <person name="Avrova A."/>
            <person name="Baxter L."/>
            <person name="Beynon J."/>
            <person name="Boevink P.C."/>
            <person name="Bollmann S.R."/>
            <person name="Bos J.I."/>
            <person name="Bulone V."/>
            <person name="Cai G."/>
            <person name="Cakir C."/>
            <person name="Carrington J.C."/>
            <person name="Chawner M."/>
            <person name="Conti L."/>
            <person name="Costanzo S."/>
            <person name="Ewan R."/>
            <person name="Fahlgren N."/>
            <person name="Fischbach M.A."/>
            <person name="Fugelstad J."/>
            <person name="Gilroy E.M."/>
            <person name="Gnerre S."/>
            <person name="Green P.J."/>
            <person name="Grenville-Briggs L.J."/>
            <person name="Griffith J."/>
            <person name="Grunwald N.J."/>
            <person name="Horn K."/>
            <person name="Horner N.R."/>
            <person name="Hu C.H."/>
            <person name="Huitema E."/>
            <person name="Jeong D.H."/>
            <person name="Jones A.M."/>
            <person name="Jones J.D."/>
            <person name="Jones R.W."/>
            <person name="Karlsson E.K."/>
            <person name="Kunjeti S.G."/>
            <person name="Lamour K."/>
            <person name="Liu Z."/>
            <person name="Ma L."/>
            <person name="Maclean D."/>
            <person name="Chibucos M.C."/>
            <person name="McDonald H."/>
            <person name="McWalters J."/>
            <person name="Meijer H.J."/>
            <person name="Morgan W."/>
            <person name="Morris P.F."/>
            <person name="Munro C.A."/>
            <person name="O'Neill K."/>
            <person name="Ospina-Giraldo M."/>
            <person name="Pinzon A."/>
            <person name="Pritchard L."/>
            <person name="Ramsahoye B."/>
            <person name="Ren Q."/>
            <person name="Restrepo S."/>
            <person name="Roy S."/>
            <person name="Sadanandom A."/>
            <person name="Savidor A."/>
            <person name="Schornack S."/>
            <person name="Schwartz D.C."/>
            <person name="Schumann U.D."/>
            <person name="Schwessinger B."/>
            <person name="Seyer L."/>
            <person name="Sharpe T."/>
            <person name="Silvar C."/>
            <person name="Song J."/>
            <person name="Studholme D.J."/>
            <person name="Sykes S."/>
            <person name="Thines M."/>
            <person name="van de Vondervoort P.J."/>
            <person name="Phuntumart V."/>
            <person name="Wawra S."/>
            <person name="Weide R."/>
            <person name="Win J."/>
            <person name="Young C."/>
            <person name="Zhou S."/>
            <person name="Fry W."/>
            <person name="Meyers B.C."/>
            <person name="van West P."/>
            <person name="Ristaino J."/>
            <person name="Govers F."/>
            <person name="Birch P.R."/>
            <person name="Whisson S.C."/>
            <person name="Judelson H.S."/>
            <person name="Nusbaum C."/>
        </authorList>
    </citation>
    <scope>NUCLEOTIDE SEQUENCE [LARGE SCALE GENOMIC DNA]</scope>
    <source>
        <strain evidence="6">T30-4</strain>
    </source>
</reference>
<evidence type="ECO:0000313" key="6">
    <source>
        <dbReference type="Proteomes" id="UP000006643"/>
    </source>
</evidence>
<dbReference type="InterPro" id="IPR005629">
    <property type="entry name" value="Skn1/Kre6/Sbg1"/>
</dbReference>
<gene>
    <name evidence="5" type="ORF">PITG_20106</name>
</gene>
<proteinExistence type="predicted"/>
<dbReference type="AlphaFoldDB" id="D0P0S7"/>
<dbReference type="RefSeq" id="XP_002896115.1">
    <property type="nucleotide sequence ID" value="XM_002896069.1"/>
</dbReference>
<sequence>MGINYAQDPPSCIYGGTCTTPGANYIGVPTAVYNKRGHKSWYQGLRYAANNYCKQDPKAKQDYKTRTTGASTATARVIRCGTCTQVPTCVTLTTRTGNVRNLETQPRHPRRTP</sequence>
<keyword evidence="3" id="KW-0325">Glycoprotein</keyword>
<evidence type="ECO:0000256" key="4">
    <source>
        <dbReference type="ARBA" id="ARBA00023316"/>
    </source>
</evidence>
<keyword evidence="6" id="KW-1185">Reference proteome</keyword>
<accession>D0P0S7</accession>
<name>D0P0S7_PHYIT</name>
<dbReference type="GeneID" id="9464232"/>
<dbReference type="GO" id="GO:0071555">
    <property type="term" value="P:cell wall organization"/>
    <property type="evidence" value="ECO:0007669"/>
    <property type="project" value="UniProtKB-KW"/>
</dbReference>
<dbReference type="GO" id="GO:0006078">
    <property type="term" value="P:(1-&gt;6)-beta-D-glucan biosynthetic process"/>
    <property type="evidence" value="ECO:0007669"/>
    <property type="project" value="TreeGrafter"/>
</dbReference>
<dbReference type="InParanoid" id="D0P0S7"/>
<dbReference type="EMBL" id="DS028223">
    <property type="protein sequence ID" value="EEY53045.1"/>
    <property type="molecule type" value="Genomic_DNA"/>
</dbReference>
<dbReference type="HOGENOM" id="CLU_2138366_0_0_1"/>
<dbReference type="KEGG" id="pif:PITG_20106"/>
<keyword evidence="2" id="KW-0472">Membrane</keyword>
<dbReference type="Proteomes" id="UP000006643">
    <property type="component" value="Unassembled WGS sequence"/>
</dbReference>
<evidence type="ECO:0000256" key="2">
    <source>
        <dbReference type="ARBA" id="ARBA00023136"/>
    </source>
</evidence>
<evidence type="ECO:0000313" key="5">
    <source>
        <dbReference type="EMBL" id="EEY53045.1"/>
    </source>
</evidence>